<feature type="region of interest" description="Disordered" evidence="1">
    <location>
        <begin position="1"/>
        <end position="70"/>
    </location>
</feature>
<feature type="compositionally biased region" description="Acidic residues" evidence="1">
    <location>
        <begin position="61"/>
        <end position="70"/>
    </location>
</feature>
<evidence type="ECO:0000313" key="2">
    <source>
        <dbReference type="EMBL" id="CAB9504346.1"/>
    </source>
</evidence>
<name>A0A9N8DPG5_9STRA</name>
<comment type="caution">
    <text evidence="2">The sequence shown here is derived from an EMBL/GenBank/DDBJ whole genome shotgun (WGS) entry which is preliminary data.</text>
</comment>
<protein>
    <submittedName>
        <fullName evidence="2">NC domain-containing protein</fullName>
    </submittedName>
</protein>
<accession>A0A9N8DPG5</accession>
<gene>
    <name evidence="2" type="ORF">SEMRO_194_G082860.1</name>
</gene>
<dbReference type="PANTHER" id="PTHR46137:SF3">
    <property type="entry name" value="OS05G0310600 PROTEIN"/>
    <property type="match status" value="1"/>
</dbReference>
<feature type="region of interest" description="Disordered" evidence="1">
    <location>
        <begin position="93"/>
        <end position="116"/>
    </location>
</feature>
<dbReference type="OrthoDB" id="43511at2759"/>
<evidence type="ECO:0000256" key="1">
    <source>
        <dbReference type="SAM" id="MobiDB-lite"/>
    </source>
</evidence>
<sequence>MTAAASFAESDDDAMTTTTSRYESLHEMRRDSWNDHDHHQEDQGQQDSKQEADVLSSCSSSDDEVDQEDDTNIERILQKSCEEEIQRYLQEEDGEQTLQQSTPQKTPLDSIPVSNANNNATSEALIDPETLPDLPLEIGDHVYQWRSFAGIPGVFQHHGIVMDCTRDEAGDGYELQIADFSCILRAPSSTTKKHSPNDSTRIQRTQSIDMITGLQLEDKVPFALHPHGVLRVYNSTSKDPKWHKVLYRASVWKTSLWRSGTCTCVPSDPPGKVLARCYFLMENPQLLPPYHIFRSNCECVSLWCKTGQWMTLQASSLLSLTAAGQLKSTATIAAYAASQTTTVSAPAAGIWGYLGYTTSTQVSLLTTQPHLVPLLAAYGVVTAGGPTFVLWRANKFWDKTTERLNEEFWNHALKDPDFFAQSLFHWSEKHKAFER</sequence>
<dbReference type="Proteomes" id="UP001153069">
    <property type="component" value="Unassembled WGS sequence"/>
</dbReference>
<feature type="compositionally biased region" description="Polar residues" evidence="1">
    <location>
        <begin position="96"/>
        <end position="116"/>
    </location>
</feature>
<proteinExistence type="predicted"/>
<feature type="compositionally biased region" description="Basic and acidic residues" evidence="1">
    <location>
        <begin position="23"/>
        <end position="52"/>
    </location>
</feature>
<dbReference type="AlphaFoldDB" id="A0A9N8DPG5"/>
<reference evidence="2" key="1">
    <citation type="submission" date="2020-06" db="EMBL/GenBank/DDBJ databases">
        <authorList>
            <consortium name="Plant Systems Biology data submission"/>
        </authorList>
    </citation>
    <scope>NUCLEOTIDE SEQUENCE</scope>
    <source>
        <strain evidence="2">D6</strain>
    </source>
</reference>
<evidence type="ECO:0000313" key="3">
    <source>
        <dbReference type="Proteomes" id="UP001153069"/>
    </source>
</evidence>
<dbReference type="PANTHER" id="PTHR46137">
    <property type="entry name" value="OS05G0310600 PROTEIN"/>
    <property type="match status" value="1"/>
</dbReference>
<dbReference type="Gene3D" id="3.90.1720.10">
    <property type="entry name" value="endopeptidase domain like (from Nostoc punctiforme)"/>
    <property type="match status" value="1"/>
</dbReference>
<organism evidence="2 3">
    <name type="scientific">Seminavis robusta</name>
    <dbReference type="NCBI Taxonomy" id="568900"/>
    <lineage>
        <taxon>Eukaryota</taxon>
        <taxon>Sar</taxon>
        <taxon>Stramenopiles</taxon>
        <taxon>Ochrophyta</taxon>
        <taxon>Bacillariophyta</taxon>
        <taxon>Bacillariophyceae</taxon>
        <taxon>Bacillariophycidae</taxon>
        <taxon>Naviculales</taxon>
        <taxon>Naviculaceae</taxon>
        <taxon>Seminavis</taxon>
    </lineage>
</organism>
<keyword evidence="3" id="KW-1185">Reference proteome</keyword>
<dbReference type="EMBL" id="CAICTM010000193">
    <property type="protein sequence ID" value="CAB9504346.1"/>
    <property type="molecule type" value="Genomic_DNA"/>
</dbReference>